<dbReference type="InterPro" id="IPR001610">
    <property type="entry name" value="PAC"/>
</dbReference>
<dbReference type="SUPFAM" id="SSF55785">
    <property type="entry name" value="PYP-like sensor domain (PAS domain)"/>
    <property type="match status" value="1"/>
</dbReference>
<dbReference type="SUPFAM" id="SSF109604">
    <property type="entry name" value="HD-domain/PDEase-like"/>
    <property type="match status" value="1"/>
</dbReference>
<organism evidence="3 4">
    <name type="scientific">Deinococcus arboris</name>
    <dbReference type="NCBI Taxonomy" id="2682977"/>
    <lineage>
        <taxon>Bacteria</taxon>
        <taxon>Thermotogati</taxon>
        <taxon>Deinococcota</taxon>
        <taxon>Deinococci</taxon>
        <taxon>Deinococcales</taxon>
        <taxon>Deinococcaceae</taxon>
        <taxon>Deinococcus</taxon>
    </lineage>
</organism>
<feature type="domain" description="HD-GYP" evidence="2">
    <location>
        <begin position="126"/>
        <end position="318"/>
    </location>
</feature>
<dbReference type="FunFam" id="3.30.450.20:FF:000099">
    <property type="entry name" value="Sensory box sensor histidine kinase"/>
    <property type="match status" value="1"/>
</dbReference>
<gene>
    <name evidence="3" type="ORF">GO986_19275</name>
</gene>
<dbReference type="InterPro" id="IPR000700">
    <property type="entry name" value="PAS-assoc_C"/>
</dbReference>
<dbReference type="InterPro" id="IPR035965">
    <property type="entry name" value="PAS-like_dom_sf"/>
</dbReference>
<evidence type="ECO:0000313" key="4">
    <source>
        <dbReference type="Proteomes" id="UP000483286"/>
    </source>
</evidence>
<dbReference type="RefSeq" id="WP_157461090.1">
    <property type="nucleotide sequence ID" value="NZ_WQLB01000036.1"/>
</dbReference>
<dbReference type="PROSITE" id="PS51832">
    <property type="entry name" value="HD_GYP"/>
    <property type="match status" value="1"/>
</dbReference>
<dbReference type="InterPro" id="IPR003607">
    <property type="entry name" value="HD/PDEase_dom"/>
</dbReference>
<dbReference type="NCBIfam" id="TIGR00277">
    <property type="entry name" value="HDIG"/>
    <property type="match status" value="1"/>
</dbReference>
<evidence type="ECO:0000259" key="1">
    <source>
        <dbReference type="PROSITE" id="PS50113"/>
    </source>
</evidence>
<evidence type="ECO:0000313" key="3">
    <source>
        <dbReference type="EMBL" id="MVN88887.1"/>
    </source>
</evidence>
<dbReference type="InterPro" id="IPR006675">
    <property type="entry name" value="HDIG_dom"/>
</dbReference>
<dbReference type="InterPro" id="IPR000014">
    <property type="entry name" value="PAS"/>
</dbReference>
<feature type="domain" description="PAC" evidence="1">
    <location>
        <begin position="76"/>
        <end position="128"/>
    </location>
</feature>
<keyword evidence="4" id="KW-1185">Reference proteome</keyword>
<dbReference type="CDD" id="cd00130">
    <property type="entry name" value="PAS"/>
    <property type="match status" value="1"/>
</dbReference>
<dbReference type="Gene3D" id="1.10.3210.10">
    <property type="entry name" value="Hypothetical protein af1432"/>
    <property type="match status" value="1"/>
</dbReference>
<dbReference type="InterPro" id="IPR037522">
    <property type="entry name" value="HD_GYP_dom"/>
</dbReference>
<dbReference type="InterPro" id="IPR052020">
    <property type="entry name" value="Cyclic_di-GMP/3'3'-cGAMP_PDE"/>
</dbReference>
<accession>A0A7C9HUB4</accession>
<comment type="caution">
    <text evidence="3">The sequence shown here is derived from an EMBL/GenBank/DDBJ whole genome shotgun (WGS) entry which is preliminary data.</text>
</comment>
<dbReference type="PANTHER" id="PTHR45228:SF8">
    <property type="entry name" value="TWO-COMPONENT RESPONSE REGULATOR-RELATED"/>
    <property type="match status" value="1"/>
</dbReference>
<dbReference type="Pfam" id="PF08447">
    <property type="entry name" value="PAS_3"/>
    <property type="match status" value="1"/>
</dbReference>
<dbReference type="AlphaFoldDB" id="A0A7C9HUB4"/>
<reference evidence="3 4" key="1">
    <citation type="submission" date="2019-12" db="EMBL/GenBank/DDBJ databases">
        <title>Deinococcus sp. HMF7620 Genome sequencing and assembly.</title>
        <authorList>
            <person name="Kang H."/>
            <person name="Kim H."/>
            <person name="Joh K."/>
        </authorList>
    </citation>
    <scope>NUCLEOTIDE SEQUENCE [LARGE SCALE GENOMIC DNA]</scope>
    <source>
        <strain evidence="3 4">HMF7620</strain>
    </source>
</reference>
<dbReference type="InterPro" id="IPR013655">
    <property type="entry name" value="PAS_fold_3"/>
</dbReference>
<dbReference type="NCBIfam" id="TIGR00229">
    <property type="entry name" value="sensory_box"/>
    <property type="match status" value="1"/>
</dbReference>
<dbReference type="PROSITE" id="PS50113">
    <property type="entry name" value="PAC"/>
    <property type="match status" value="1"/>
</dbReference>
<dbReference type="Pfam" id="PF13487">
    <property type="entry name" value="HD_5"/>
    <property type="match status" value="1"/>
</dbReference>
<dbReference type="EMBL" id="WQLB01000036">
    <property type="protein sequence ID" value="MVN88887.1"/>
    <property type="molecule type" value="Genomic_DNA"/>
</dbReference>
<sequence>MPSASHVYQHLLEAMPVMLWTANQDGVWAHVNGAWIAYTGVIGQTRGFGFEEAVHPDDEARTVAVWKQAVEQRQDYQIEYRLRGQTGTYRWFLTRGVRVTDDLGLQLAWVGTCTDIDDRKRAEQQAIDAREAAVRALGLVLEVRDRETKGHTDRVMALALRLGQALGLSEAQLETLRLGSYLHDIGKMVIPDAILLKAGPLTEQEWAVMRSHTLEGERFAAALGFVPPEVLELIRFHHERWDGGGYVTGLSGEAIPLLARVFAVVDVYDALLSERPYKAAWTQAQAADYLRSEAGRQLDPQVVATFLRSLQEGPAAPD</sequence>
<proteinExistence type="predicted"/>
<dbReference type="SMART" id="SM00471">
    <property type="entry name" value="HDc"/>
    <property type="match status" value="1"/>
</dbReference>
<evidence type="ECO:0000259" key="2">
    <source>
        <dbReference type="PROSITE" id="PS51832"/>
    </source>
</evidence>
<name>A0A7C9HUB4_9DEIO</name>
<dbReference type="CDD" id="cd00077">
    <property type="entry name" value="HDc"/>
    <property type="match status" value="1"/>
</dbReference>
<dbReference type="Gene3D" id="3.30.450.20">
    <property type="entry name" value="PAS domain"/>
    <property type="match status" value="1"/>
</dbReference>
<dbReference type="PANTHER" id="PTHR45228">
    <property type="entry name" value="CYCLIC DI-GMP PHOSPHODIESTERASE TM_0186-RELATED"/>
    <property type="match status" value="1"/>
</dbReference>
<dbReference type="Proteomes" id="UP000483286">
    <property type="component" value="Unassembled WGS sequence"/>
</dbReference>
<protein>
    <submittedName>
        <fullName evidence="3">HD domain-containing protein</fullName>
    </submittedName>
</protein>
<dbReference type="SMART" id="SM00086">
    <property type="entry name" value="PAC"/>
    <property type="match status" value="1"/>
</dbReference>